<feature type="non-terminal residue" evidence="2">
    <location>
        <position position="65"/>
    </location>
</feature>
<dbReference type="OrthoDB" id="10624537at2759"/>
<evidence type="ECO:0000313" key="3">
    <source>
        <dbReference type="Proteomes" id="UP000194236"/>
    </source>
</evidence>
<dbReference type="Proteomes" id="UP000194236">
    <property type="component" value="Unassembled WGS sequence"/>
</dbReference>
<protein>
    <submittedName>
        <fullName evidence="2">Uncharacterized protein</fullName>
    </submittedName>
</protein>
<evidence type="ECO:0000313" key="2">
    <source>
        <dbReference type="EMBL" id="OTF83501.1"/>
    </source>
</evidence>
<dbReference type="AlphaFoldDB" id="A0A1Y3BR91"/>
<gene>
    <name evidence="2" type="ORF">BLA29_014031</name>
</gene>
<accession>A0A1Y3BR91</accession>
<keyword evidence="3" id="KW-1185">Reference proteome</keyword>
<reference evidence="2 3" key="1">
    <citation type="submission" date="2017-03" db="EMBL/GenBank/DDBJ databases">
        <title>Genome Survey of Euroglyphus maynei.</title>
        <authorList>
            <person name="Arlian L.G."/>
            <person name="Morgan M.S."/>
            <person name="Rider S.D."/>
        </authorList>
    </citation>
    <scope>NUCLEOTIDE SEQUENCE [LARGE SCALE GENOMIC DNA]</scope>
    <source>
        <strain evidence="2">Arlian Lab</strain>
        <tissue evidence="2">Whole body</tissue>
    </source>
</reference>
<feature type="compositionally biased region" description="Polar residues" evidence="1">
    <location>
        <begin position="49"/>
        <end position="65"/>
    </location>
</feature>
<sequence length="65" mass="7272">MASRPKSAGSSRSFLDDLLGPDDGTNDLQSRTSPRQRKSVRFFDEGSADDSSQNQTQQFRSNRPH</sequence>
<proteinExistence type="predicted"/>
<organism evidence="2 3">
    <name type="scientific">Euroglyphus maynei</name>
    <name type="common">Mayne's house dust mite</name>
    <dbReference type="NCBI Taxonomy" id="6958"/>
    <lineage>
        <taxon>Eukaryota</taxon>
        <taxon>Metazoa</taxon>
        <taxon>Ecdysozoa</taxon>
        <taxon>Arthropoda</taxon>
        <taxon>Chelicerata</taxon>
        <taxon>Arachnida</taxon>
        <taxon>Acari</taxon>
        <taxon>Acariformes</taxon>
        <taxon>Sarcoptiformes</taxon>
        <taxon>Astigmata</taxon>
        <taxon>Psoroptidia</taxon>
        <taxon>Analgoidea</taxon>
        <taxon>Pyroglyphidae</taxon>
        <taxon>Pyroglyphinae</taxon>
        <taxon>Euroglyphus</taxon>
    </lineage>
</organism>
<dbReference type="EMBL" id="MUJZ01003394">
    <property type="protein sequence ID" value="OTF83501.1"/>
    <property type="molecule type" value="Genomic_DNA"/>
</dbReference>
<name>A0A1Y3BR91_EURMA</name>
<comment type="caution">
    <text evidence="2">The sequence shown here is derived from an EMBL/GenBank/DDBJ whole genome shotgun (WGS) entry which is preliminary data.</text>
</comment>
<evidence type="ECO:0000256" key="1">
    <source>
        <dbReference type="SAM" id="MobiDB-lite"/>
    </source>
</evidence>
<feature type="region of interest" description="Disordered" evidence="1">
    <location>
        <begin position="1"/>
        <end position="65"/>
    </location>
</feature>